<comment type="caution">
    <text evidence="2">The sequence shown here is derived from an EMBL/GenBank/DDBJ whole genome shotgun (WGS) entry which is preliminary data.</text>
</comment>
<dbReference type="Gene3D" id="3.40.50.150">
    <property type="entry name" value="Vaccinia Virus protein VP39"/>
    <property type="match status" value="1"/>
</dbReference>
<evidence type="ECO:0000259" key="1">
    <source>
        <dbReference type="Pfam" id="PF08241"/>
    </source>
</evidence>
<dbReference type="SUPFAM" id="SSF53335">
    <property type="entry name" value="S-adenosyl-L-methionine-dependent methyltransferases"/>
    <property type="match status" value="1"/>
</dbReference>
<keyword evidence="2" id="KW-0808">Transferase</keyword>
<dbReference type="AlphaFoldDB" id="A0AA38CUG1"/>
<organism evidence="2 3">
    <name type="scientific">Litorihabitans aurantiacus</name>
    <dbReference type="NCBI Taxonomy" id="1930061"/>
    <lineage>
        <taxon>Bacteria</taxon>
        <taxon>Bacillati</taxon>
        <taxon>Actinomycetota</taxon>
        <taxon>Actinomycetes</taxon>
        <taxon>Micrococcales</taxon>
        <taxon>Beutenbergiaceae</taxon>
        <taxon>Litorihabitans</taxon>
    </lineage>
</organism>
<gene>
    <name evidence="2" type="ORF">GCM10025875_27610</name>
</gene>
<feature type="domain" description="Methyltransferase type 11" evidence="1">
    <location>
        <begin position="44"/>
        <end position="136"/>
    </location>
</feature>
<dbReference type="Pfam" id="PF08241">
    <property type="entry name" value="Methyltransf_11"/>
    <property type="match status" value="1"/>
</dbReference>
<dbReference type="InterPro" id="IPR029063">
    <property type="entry name" value="SAM-dependent_MTases_sf"/>
</dbReference>
<dbReference type="CDD" id="cd02440">
    <property type="entry name" value="AdoMet_MTases"/>
    <property type="match status" value="1"/>
</dbReference>
<dbReference type="GO" id="GO:0032259">
    <property type="term" value="P:methylation"/>
    <property type="evidence" value="ECO:0007669"/>
    <property type="project" value="UniProtKB-KW"/>
</dbReference>
<dbReference type="Proteomes" id="UP001157161">
    <property type="component" value="Unassembled WGS sequence"/>
</dbReference>
<proteinExistence type="predicted"/>
<dbReference type="EMBL" id="BSUM01000001">
    <property type="protein sequence ID" value="GMA32769.1"/>
    <property type="molecule type" value="Genomic_DNA"/>
</dbReference>
<protein>
    <submittedName>
        <fullName evidence="2">Methyltransferase</fullName>
    </submittedName>
</protein>
<reference evidence="2" key="1">
    <citation type="journal article" date="2014" name="Int. J. Syst. Evol. Microbiol.">
        <title>Complete genome sequence of Corynebacterium casei LMG S-19264T (=DSM 44701T), isolated from a smear-ripened cheese.</title>
        <authorList>
            <consortium name="US DOE Joint Genome Institute (JGI-PGF)"/>
            <person name="Walter F."/>
            <person name="Albersmeier A."/>
            <person name="Kalinowski J."/>
            <person name="Ruckert C."/>
        </authorList>
    </citation>
    <scope>NUCLEOTIDE SEQUENCE</scope>
    <source>
        <strain evidence="2">NBRC 112290</strain>
    </source>
</reference>
<sequence>MSADAYDAFAVEYDRENSRSLLNSYYSRPATLDLLGDVAGRRILDAGCGSGPLAAELVARGADVVGFDGSPAMIAIARDRLGDAVPLTVHDLAQPLPYEDETFDDVVASLVLHYLEDWSALLAEIRRVLKPGGRLVASVNHPFVRQYNAMEENYFATYRYGEEVELAGRTTTLTFWHRPLQDVIRAFVDADLDLRVVGEPPPSPDTPADLLPPRIASGERSAFLCFLFLRADKPGPGSGPVAG</sequence>
<evidence type="ECO:0000313" key="3">
    <source>
        <dbReference type="Proteomes" id="UP001157161"/>
    </source>
</evidence>
<dbReference type="PANTHER" id="PTHR43861:SF1">
    <property type="entry name" value="TRANS-ACONITATE 2-METHYLTRANSFERASE"/>
    <property type="match status" value="1"/>
</dbReference>
<accession>A0AA38CUG1</accession>
<dbReference type="RefSeq" id="WP_284251453.1">
    <property type="nucleotide sequence ID" value="NZ_BSUM01000001.1"/>
</dbReference>
<dbReference type="InterPro" id="IPR013216">
    <property type="entry name" value="Methyltransf_11"/>
</dbReference>
<name>A0AA38CUG1_9MICO</name>
<keyword evidence="3" id="KW-1185">Reference proteome</keyword>
<reference evidence="2" key="2">
    <citation type="submission" date="2023-02" db="EMBL/GenBank/DDBJ databases">
        <authorList>
            <person name="Sun Q."/>
            <person name="Mori K."/>
        </authorList>
    </citation>
    <scope>NUCLEOTIDE SEQUENCE</scope>
    <source>
        <strain evidence="2">NBRC 112290</strain>
    </source>
</reference>
<keyword evidence="2" id="KW-0489">Methyltransferase</keyword>
<dbReference type="GO" id="GO:0008757">
    <property type="term" value="F:S-adenosylmethionine-dependent methyltransferase activity"/>
    <property type="evidence" value="ECO:0007669"/>
    <property type="project" value="InterPro"/>
</dbReference>
<evidence type="ECO:0000313" key="2">
    <source>
        <dbReference type="EMBL" id="GMA32769.1"/>
    </source>
</evidence>
<dbReference type="PANTHER" id="PTHR43861">
    <property type="entry name" value="TRANS-ACONITATE 2-METHYLTRANSFERASE-RELATED"/>
    <property type="match status" value="1"/>
</dbReference>